<organism evidence="3">
    <name type="scientific">hydrothermal vent metagenome</name>
    <dbReference type="NCBI Taxonomy" id="652676"/>
    <lineage>
        <taxon>unclassified sequences</taxon>
        <taxon>metagenomes</taxon>
        <taxon>ecological metagenomes</taxon>
    </lineage>
</organism>
<dbReference type="InterPro" id="IPR045584">
    <property type="entry name" value="Pilin-like"/>
</dbReference>
<dbReference type="GO" id="GO:0007155">
    <property type="term" value="P:cell adhesion"/>
    <property type="evidence" value="ECO:0007669"/>
    <property type="project" value="InterPro"/>
</dbReference>
<gene>
    <name evidence="3" type="ORF">MNBD_ALPHA03-1049</name>
</gene>
<dbReference type="AlphaFoldDB" id="A0A3B1B9N3"/>
<dbReference type="EMBL" id="UOFW01000033">
    <property type="protein sequence ID" value="VAX03015.1"/>
    <property type="molecule type" value="Genomic_DNA"/>
</dbReference>
<feature type="transmembrane region" description="Helical" evidence="2">
    <location>
        <begin position="12"/>
        <end position="37"/>
    </location>
</feature>
<dbReference type="Pfam" id="PF07963">
    <property type="entry name" value="N_methyl"/>
    <property type="match status" value="1"/>
</dbReference>
<proteinExistence type="predicted"/>
<dbReference type="GO" id="GO:0043107">
    <property type="term" value="P:type IV pilus-dependent motility"/>
    <property type="evidence" value="ECO:0007669"/>
    <property type="project" value="TreeGrafter"/>
</dbReference>
<dbReference type="PANTHER" id="PTHR30093">
    <property type="entry name" value="GENERAL SECRETION PATHWAY PROTEIN G"/>
    <property type="match status" value="1"/>
</dbReference>
<keyword evidence="1" id="KW-0488">Methylation</keyword>
<protein>
    <submittedName>
        <fullName evidence="3">Type IV pilin PilA</fullName>
    </submittedName>
</protein>
<dbReference type="GO" id="GO:0044096">
    <property type="term" value="C:type IV pilus"/>
    <property type="evidence" value="ECO:0007669"/>
    <property type="project" value="TreeGrafter"/>
</dbReference>
<dbReference type="SUPFAM" id="SSF54523">
    <property type="entry name" value="Pili subunits"/>
    <property type="match status" value="1"/>
</dbReference>
<dbReference type="PROSITE" id="PS00409">
    <property type="entry name" value="PROKAR_NTER_METHYL"/>
    <property type="match status" value="1"/>
</dbReference>
<dbReference type="InterPro" id="IPR001082">
    <property type="entry name" value="Pilin"/>
</dbReference>
<evidence type="ECO:0000313" key="3">
    <source>
        <dbReference type="EMBL" id="VAX03015.1"/>
    </source>
</evidence>
<reference evidence="3" key="1">
    <citation type="submission" date="2018-06" db="EMBL/GenBank/DDBJ databases">
        <authorList>
            <person name="Zhirakovskaya E."/>
        </authorList>
    </citation>
    <scope>NUCLEOTIDE SEQUENCE</scope>
</reference>
<dbReference type="InterPro" id="IPR012902">
    <property type="entry name" value="N_methyl_site"/>
</dbReference>
<keyword evidence="2" id="KW-1133">Transmembrane helix</keyword>
<keyword evidence="2" id="KW-0812">Transmembrane</keyword>
<evidence type="ECO:0000256" key="2">
    <source>
        <dbReference type="SAM" id="Phobius"/>
    </source>
</evidence>
<dbReference type="Gene3D" id="3.30.700.10">
    <property type="entry name" value="Glycoprotein, Type 4 Pilin"/>
    <property type="match status" value="1"/>
</dbReference>
<keyword evidence="2" id="KW-0472">Membrane</keyword>
<sequence length="149" mass="15301">MQHVKLVKKAQQGFTLIELMIVVAIIGILAAIAIPAYQDYTIRAKVTEGLSLAAAAKSIVSENASSAIADKSQGWTQPQATNNVTSVTVSDAGVITITYTAAAGDGTIIMTPSDSTAALTNAAVIPSGAIEWSCSGGTLSDSYRPANCR</sequence>
<dbReference type="PANTHER" id="PTHR30093:SF34">
    <property type="entry name" value="PREPILIN PEPTIDASE-DEPENDENT PROTEIN D"/>
    <property type="match status" value="1"/>
</dbReference>
<dbReference type="Pfam" id="PF00114">
    <property type="entry name" value="Pilin"/>
    <property type="match status" value="1"/>
</dbReference>
<dbReference type="NCBIfam" id="TIGR02532">
    <property type="entry name" value="IV_pilin_GFxxxE"/>
    <property type="match status" value="1"/>
</dbReference>
<name>A0A3B1B9N3_9ZZZZ</name>
<accession>A0A3B1B9N3</accession>
<evidence type="ECO:0000256" key="1">
    <source>
        <dbReference type="ARBA" id="ARBA00022481"/>
    </source>
</evidence>